<dbReference type="InterPro" id="IPR053376">
    <property type="entry name" value="Serine_acetyltransferase"/>
</dbReference>
<name>A0A0S3EZ02_9SPHN</name>
<reference evidence="7 8" key="1">
    <citation type="submission" date="2015-11" db="EMBL/GenBank/DDBJ databases">
        <title>A Two-component Flavoprotein Monooxygenase System MeaXY Responsible for para-Hydroxylation of 2-Methyl-6-ethylaniline and 2,6-Diethylaniline in Sphingobium baderi DE-13.</title>
        <authorList>
            <person name="Cheng M."/>
            <person name="Meng Q."/>
            <person name="Yang Y."/>
            <person name="Chu C."/>
            <person name="Yan X."/>
            <person name="He J."/>
            <person name="Li S."/>
        </authorList>
    </citation>
    <scope>NUCLEOTIDE SEQUENCE [LARGE SCALE GENOMIC DNA]</scope>
    <source>
        <strain evidence="7 8">DE-13</strain>
    </source>
</reference>
<dbReference type="STRING" id="1332080.ATN00_10570"/>
<dbReference type="GO" id="GO:0009001">
    <property type="term" value="F:serine O-acetyltransferase activity"/>
    <property type="evidence" value="ECO:0007669"/>
    <property type="project" value="UniProtKB-EC"/>
</dbReference>
<evidence type="ECO:0000256" key="1">
    <source>
        <dbReference type="ARBA" id="ARBA00007274"/>
    </source>
</evidence>
<evidence type="ECO:0000256" key="4">
    <source>
        <dbReference type="ARBA" id="ARBA00022679"/>
    </source>
</evidence>
<gene>
    <name evidence="7" type="ORF">ATN00_10570</name>
</gene>
<dbReference type="NCBIfam" id="NF041874">
    <property type="entry name" value="EPS_EpsC"/>
    <property type="match status" value="1"/>
</dbReference>
<evidence type="ECO:0000256" key="6">
    <source>
        <dbReference type="ARBA" id="ARBA00049486"/>
    </source>
</evidence>
<dbReference type="Proteomes" id="UP000056968">
    <property type="component" value="Chromosome"/>
</dbReference>
<dbReference type="Pfam" id="PF00132">
    <property type="entry name" value="Hexapep"/>
    <property type="match status" value="1"/>
</dbReference>
<protein>
    <recommendedName>
        <fullName evidence="2">serine O-acetyltransferase</fullName>
        <ecNumber evidence="2">2.3.1.30</ecNumber>
    </recommendedName>
</protein>
<dbReference type="InterPro" id="IPR045304">
    <property type="entry name" value="LbH_SAT"/>
</dbReference>
<dbReference type="InterPro" id="IPR011004">
    <property type="entry name" value="Trimer_LpxA-like_sf"/>
</dbReference>
<sequence length="336" mass="36352">MSEDTIPPHDDGQYWNIDGLVRDLAAARARWRQEQRHHTEYGGAGFPSRGDISKIMMSLCGALFPLRLGPSFVRIDNEDAFVAETLQTSLSRLYGQIRLELYYVYPDGSAAQVDAEAARIISAFASRLPELRVLLDTDVEAAFAGDPAARSVDEVLICYPSILAIIHHRLAHELHGLGAPLVARIISEVAHSKTGIDIHPGATIGHHFFIDHGTGVVVGETAIIGNHVRLYQGVTLGARSFTVDEQGVLEKAQPRHPVIEDDVVIYAGATVLGRIIIGSGSVIGGNVWLTQSVPAGSNVQQAKAENQITSRIDDMPSHRVRRIIPSSEGESRGLAG</sequence>
<evidence type="ECO:0000256" key="3">
    <source>
        <dbReference type="ARBA" id="ARBA00022605"/>
    </source>
</evidence>
<dbReference type="PANTHER" id="PTHR42811">
    <property type="entry name" value="SERINE ACETYLTRANSFERASE"/>
    <property type="match status" value="1"/>
</dbReference>
<keyword evidence="3" id="KW-0028">Amino-acid biosynthesis</keyword>
<dbReference type="FunFam" id="2.160.10.10:FF:000015">
    <property type="entry name" value="Serine acetyltransferase, plasmid"/>
    <property type="match status" value="1"/>
</dbReference>
<dbReference type="Gene3D" id="1.10.3130.10">
    <property type="entry name" value="serine acetyltransferase, domain 1"/>
    <property type="match status" value="1"/>
</dbReference>
<dbReference type="RefSeq" id="WP_062064509.1">
    <property type="nucleotide sequence ID" value="NZ_CP013264.1"/>
</dbReference>
<dbReference type="InterPro" id="IPR001451">
    <property type="entry name" value="Hexapep"/>
</dbReference>
<evidence type="ECO:0000313" key="7">
    <source>
        <dbReference type="EMBL" id="ALR20676.1"/>
    </source>
</evidence>
<dbReference type="KEGG" id="sbd:ATN00_10570"/>
<dbReference type="Gene3D" id="2.160.10.10">
    <property type="entry name" value="Hexapeptide repeat proteins"/>
    <property type="match status" value="1"/>
</dbReference>
<proteinExistence type="inferred from homology"/>
<comment type="similarity">
    <text evidence="1">Belongs to the transferase hexapeptide repeat family.</text>
</comment>
<comment type="catalytic activity">
    <reaction evidence="6">
        <text>L-serine + acetyl-CoA = O-acetyl-L-serine + CoA</text>
        <dbReference type="Rhea" id="RHEA:24560"/>
        <dbReference type="ChEBI" id="CHEBI:33384"/>
        <dbReference type="ChEBI" id="CHEBI:57287"/>
        <dbReference type="ChEBI" id="CHEBI:57288"/>
        <dbReference type="ChEBI" id="CHEBI:58340"/>
        <dbReference type="EC" id="2.3.1.30"/>
    </reaction>
</comment>
<dbReference type="OrthoDB" id="9801456at2"/>
<organism evidence="7 8">
    <name type="scientific">Sphingobium baderi</name>
    <dbReference type="NCBI Taxonomy" id="1332080"/>
    <lineage>
        <taxon>Bacteria</taxon>
        <taxon>Pseudomonadati</taxon>
        <taxon>Pseudomonadota</taxon>
        <taxon>Alphaproteobacteria</taxon>
        <taxon>Sphingomonadales</taxon>
        <taxon>Sphingomonadaceae</taxon>
        <taxon>Sphingobium</taxon>
    </lineage>
</organism>
<dbReference type="EMBL" id="CP013264">
    <property type="protein sequence ID" value="ALR20676.1"/>
    <property type="molecule type" value="Genomic_DNA"/>
</dbReference>
<dbReference type="SUPFAM" id="SSF51161">
    <property type="entry name" value="Trimeric LpxA-like enzymes"/>
    <property type="match status" value="1"/>
</dbReference>
<dbReference type="EC" id="2.3.1.30" evidence="2"/>
<dbReference type="InterPro" id="IPR042122">
    <property type="entry name" value="Ser_AcTrfase_N_sf"/>
</dbReference>
<accession>A0A0S3EZ02</accession>
<dbReference type="CDD" id="cd03354">
    <property type="entry name" value="LbH_SAT"/>
    <property type="match status" value="1"/>
</dbReference>
<dbReference type="GO" id="GO:0008652">
    <property type="term" value="P:amino acid biosynthetic process"/>
    <property type="evidence" value="ECO:0007669"/>
    <property type="project" value="UniProtKB-KW"/>
</dbReference>
<evidence type="ECO:0000256" key="2">
    <source>
        <dbReference type="ARBA" id="ARBA00013266"/>
    </source>
</evidence>
<evidence type="ECO:0000256" key="5">
    <source>
        <dbReference type="ARBA" id="ARBA00023315"/>
    </source>
</evidence>
<dbReference type="AlphaFoldDB" id="A0A0S3EZ02"/>
<keyword evidence="4 7" id="KW-0808">Transferase</keyword>
<evidence type="ECO:0000313" key="8">
    <source>
        <dbReference type="Proteomes" id="UP000056968"/>
    </source>
</evidence>
<keyword evidence="5" id="KW-0012">Acyltransferase</keyword>
<keyword evidence="8" id="KW-1185">Reference proteome</keyword>